<dbReference type="RefSeq" id="WP_171155022.1">
    <property type="nucleotide sequence ID" value="NZ_JABENB010000001.1"/>
</dbReference>
<dbReference type="InterPro" id="IPR008259">
    <property type="entry name" value="FMN_hydac_DH_AS"/>
</dbReference>
<dbReference type="InterPro" id="IPR037396">
    <property type="entry name" value="FMN_HAD"/>
</dbReference>
<feature type="binding site" evidence="7">
    <location>
        <position position="104"/>
    </location>
    <ligand>
        <name>FMN</name>
        <dbReference type="ChEBI" id="CHEBI:58210"/>
    </ligand>
</feature>
<dbReference type="AlphaFoldDB" id="A0A849AHJ9"/>
<feature type="binding site" evidence="7">
    <location>
        <begin position="75"/>
        <end position="77"/>
    </location>
    <ligand>
        <name>FMN</name>
        <dbReference type="ChEBI" id="CHEBI:58210"/>
    </ligand>
</feature>
<keyword evidence="4" id="KW-0560">Oxidoreductase</keyword>
<evidence type="ECO:0000256" key="4">
    <source>
        <dbReference type="ARBA" id="ARBA00023002"/>
    </source>
</evidence>
<dbReference type="PROSITE" id="PS00557">
    <property type="entry name" value="FMN_HYDROXY_ACID_DH_1"/>
    <property type="match status" value="1"/>
</dbReference>
<dbReference type="PIRSF" id="PIRSF000138">
    <property type="entry name" value="Al-hdrx_acd_dh"/>
    <property type="match status" value="1"/>
</dbReference>
<comment type="caution">
    <text evidence="9">The sequence shown here is derived from an EMBL/GenBank/DDBJ whole genome shotgun (WGS) entry which is preliminary data.</text>
</comment>
<keyword evidence="2 7" id="KW-0285">Flavoprotein</keyword>
<comment type="similarity">
    <text evidence="5">Belongs to the FMN-dependent alpha-hydroxy acid dehydrogenase family.</text>
</comment>
<dbReference type="Proteomes" id="UP000557772">
    <property type="component" value="Unassembled WGS sequence"/>
</dbReference>
<dbReference type="Gene3D" id="3.20.20.70">
    <property type="entry name" value="Aldolase class I"/>
    <property type="match status" value="1"/>
</dbReference>
<feature type="binding site" evidence="7">
    <location>
        <position position="162"/>
    </location>
    <ligand>
        <name>glyoxylate</name>
        <dbReference type="ChEBI" id="CHEBI:36655"/>
    </ligand>
</feature>
<dbReference type="EMBL" id="JABENB010000001">
    <property type="protein sequence ID" value="NNG39869.1"/>
    <property type="molecule type" value="Genomic_DNA"/>
</dbReference>
<dbReference type="SUPFAM" id="SSF51395">
    <property type="entry name" value="FMN-linked oxidoreductases"/>
    <property type="match status" value="1"/>
</dbReference>
<evidence type="ECO:0000313" key="10">
    <source>
        <dbReference type="Proteomes" id="UP000557772"/>
    </source>
</evidence>
<feature type="binding site" evidence="7">
    <location>
        <begin position="278"/>
        <end position="282"/>
    </location>
    <ligand>
        <name>FMN</name>
        <dbReference type="ChEBI" id="CHEBI:58210"/>
    </ligand>
</feature>
<feature type="binding site" evidence="7">
    <location>
        <position position="153"/>
    </location>
    <ligand>
        <name>FMN</name>
        <dbReference type="ChEBI" id="CHEBI:58210"/>
    </ligand>
</feature>
<dbReference type="PANTHER" id="PTHR10578">
    <property type="entry name" value="S -2-HYDROXY-ACID OXIDASE-RELATED"/>
    <property type="match status" value="1"/>
</dbReference>
<proteinExistence type="inferred from homology"/>
<evidence type="ECO:0000313" key="9">
    <source>
        <dbReference type="EMBL" id="NNG39869.1"/>
    </source>
</evidence>
<organism evidence="9 10">
    <name type="scientific">Flexivirga aerilata</name>
    <dbReference type="NCBI Taxonomy" id="1656889"/>
    <lineage>
        <taxon>Bacteria</taxon>
        <taxon>Bacillati</taxon>
        <taxon>Actinomycetota</taxon>
        <taxon>Actinomycetes</taxon>
        <taxon>Micrococcales</taxon>
        <taxon>Dermacoccaceae</taxon>
        <taxon>Flexivirga</taxon>
    </lineage>
</organism>
<dbReference type="FunFam" id="3.20.20.70:FF:000029">
    <property type="entry name" value="L-lactate dehydrogenase"/>
    <property type="match status" value="1"/>
</dbReference>
<keyword evidence="3 7" id="KW-0288">FMN</keyword>
<feature type="binding site" evidence="7">
    <location>
        <position position="250"/>
    </location>
    <ligand>
        <name>glyoxylate</name>
        <dbReference type="ChEBI" id="CHEBI:36655"/>
    </ligand>
</feature>
<protein>
    <submittedName>
        <fullName evidence="9">Alpha-hydroxy-acid oxidizing protein</fullName>
    </submittedName>
</protein>
<feature type="active site" description="Proton acceptor" evidence="6">
    <location>
        <position position="247"/>
    </location>
</feature>
<gene>
    <name evidence="9" type="ORF">HJ588_11360</name>
</gene>
<dbReference type="PANTHER" id="PTHR10578:SF107">
    <property type="entry name" value="2-HYDROXYACID OXIDASE 1"/>
    <property type="match status" value="1"/>
</dbReference>
<dbReference type="InterPro" id="IPR013785">
    <property type="entry name" value="Aldolase_TIM"/>
</dbReference>
<dbReference type="InterPro" id="IPR000262">
    <property type="entry name" value="FMN-dep_DH"/>
</dbReference>
<feature type="binding site" evidence="7">
    <location>
        <position position="247"/>
    </location>
    <ligand>
        <name>glyoxylate</name>
        <dbReference type="ChEBI" id="CHEBI:36655"/>
    </ligand>
</feature>
<evidence type="ECO:0000256" key="2">
    <source>
        <dbReference type="ARBA" id="ARBA00022630"/>
    </source>
</evidence>
<evidence type="ECO:0000256" key="6">
    <source>
        <dbReference type="PIRSR" id="PIRSR000138-1"/>
    </source>
</evidence>
<feature type="binding site" evidence="7">
    <location>
        <position position="125"/>
    </location>
    <ligand>
        <name>FMN</name>
        <dbReference type="ChEBI" id="CHEBI:58210"/>
    </ligand>
</feature>
<feature type="binding site" evidence="7">
    <location>
        <begin position="301"/>
        <end position="302"/>
    </location>
    <ligand>
        <name>FMN</name>
        <dbReference type="ChEBI" id="CHEBI:58210"/>
    </ligand>
</feature>
<keyword evidence="10" id="KW-1185">Reference proteome</keyword>
<feature type="domain" description="FMN hydroxy acid dehydrogenase" evidence="8">
    <location>
        <begin position="1"/>
        <end position="350"/>
    </location>
</feature>
<feature type="binding site" evidence="7">
    <location>
        <position position="127"/>
    </location>
    <ligand>
        <name>glyoxylate</name>
        <dbReference type="ChEBI" id="CHEBI:36655"/>
    </ligand>
</feature>
<reference evidence="9 10" key="1">
    <citation type="submission" date="2020-05" db="EMBL/GenBank/DDBJ databases">
        <title>Flexivirga sp. ID2601S isolated from air conditioner.</title>
        <authorList>
            <person name="Kim D.H."/>
        </authorList>
    </citation>
    <scope>NUCLEOTIDE SEQUENCE [LARGE SCALE GENOMIC DNA]</scope>
    <source>
        <strain evidence="9 10">ID2601S</strain>
    </source>
</reference>
<feature type="binding site" evidence="7">
    <location>
        <position position="245"/>
    </location>
    <ligand>
        <name>FMN</name>
        <dbReference type="ChEBI" id="CHEBI:58210"/>
    </ligand>
</feature>
<feature type="binding site" evidence="7">
    <location>
        <position position="23"/>
    </location>
    <ligand>
        <name>glyoxylate</name>
        <dbReference type="ChEBI" id="CHEBI:36655"/>
    </ligand>
</feature>
<feature type="binding site" evidence="7">
    <location>
        <position position="223"/>
    </location>
    <ligand>
        <name>FMN</name>
        <dbReference type="ChEBI" id="CHEBI:58210"/>
    </ligand>
</feature>
<evidence type="ECO:0000256" key="7">
    <source>
        <dbReference type="PIRSR" id="PIRSR000138-2"/>
    </source>
</evidence>
<accession>A0A849AHJ9</accession>
<dbReference type="PROSITE" id="PS51349">
    <property type="entry name" value="FMN_HYDROXY_ACID_DH_2"/>
    <property type="match status" value="1"/>
</dbReference>
<evidence type="ECO:0000256" key="1">
    <source>
        <dbReference type="ARBA" id="ARBA00001917"/>
    </source>
</evidence>
<dbReference type="InterPro" id="IPR012133">
    <property type="entry name" value="Alpha-hydoxy_acid_DH_FMN"/>
</dbReference>
<name>A0A849AHJ9_9MICO</name>
<dbReference type="GO" id="GO:0010181">
    <property type="term" value="F:FMN binding"/>
    <property type="evidence" value="ECO:0007669"/>
    <property type="project" value="InterPro"/>
</dbReference>
<evidence type="ECO:0000256" key="5">
    <source>
        <dbReference type="ARBA" id="ARBA00024042"/>
    </source>
</evidence>
<dbReference type="CDD" id="cd02809">
    <property type="entry name" value="alpha_hydroxyacid_oxid_FMN"/>
    <property type="match status" value="1"/>
</dbReference>
<evidence type="ECO:0000256" key="3">
    <source>
        <dbReference type="ARBA" id="ARBA00022643"/>
    </source>
</evidence>
<comment type="cofactor">
    <cofactor evidence="1">
        <name>FMN</name>
        <dbReference type="ChEBI" id="CHEBI:58210"/>
    </cofactor>
</comment>
<sequence length="350" mass="36728">MRDRLAEIHDRAAQAVDPDAWHYLSRGAADGLSVSEAEAAWAHWRLRPRVLRDVSRVDTSVELFGSWATPIGVAPTAFHGLLTAEGEVATAAAAQRVGAPMVLSSRSTRLIEDVAAQIDGPWWFQVYLMRDRSITDRLIERAAAAGASAMVLTGDTPYVGYRAPNPAAARPIPLTAEQSLVNVADYLPDDGSDPWESIDQRPDQTLADIDRIARIADLPVIVKGVLRGDDALACLDAGAEGVWVSNHGGRQLDRALPTAVALPEVVRAVGGAAPVLADGGIRSGLDALTALALGAQAVFAGRPVMWGLAADGVDGATEVLGGLTDELRHVMGLAGVNSLAALERSLVAPA</sequence>
<evidence type="ECO:0000259" key="8">
    <source>
        <dbReference type="PROSITE" id="PS51349"/>
    </source>
</evidence>
<dbReference type="GO" id="GO:0016614">
    <property type="term" value="F:oxidoreductase activity, acting on CH-OH group of donors"/>
    <property type="evidence" value="ECO:0007669"/>
    <property type="project" value="UniProtKB-ARBA"/>
</dbReference>
<dbReference type="Pfam" id="PF01070">
    <property type="entry name" value="FMN_dh"/>
    <property type="match status" value="1"/>
</dbReference>